<gene>
    <name evidence="1" type="ORF">G2W53_033264</name>
</gene>
<organism evidence="1 2">
    <name type="scientific">Senna tora</name>
    <dbReference type="NCBI Taxonomy" id="362788"/>
    <lineage>
        <taxon>Eukaryota</taxon>
        <taxon>Viridiplantae</taxon>
        <taxon>Streptophyta</taxon>
        <taxon>Embryophyta</taxon>
        <taxon>Tracheophyta</taxon>
        <taxon>Spermatophyta</taxon>
        <taxon>Magnoliopsida</taxon>
        <taxon>eudicotyledons</taxon>
        <taxon>Gunneridae</taxon>
        <taxon>Pentapetalae</taxon>
        <taxon>rosids</taxon>
        <taxon>fabids</taxon>
        <taxon>Fabales</taxon>
        <taxon>Fabaceae</taxon>
        <taxon>Caesalpinioideae</taxon>
        <taxon>Cassia clade</taxon>
        <taxon>Senna</taxon>
    </lineage>
</organism>
<reference evidence="1" key="1">
    <citation type="submission" date="2020-09" db="EMBL/GenBank/DDBJ databases">
        <title>Genome-Enabled Discovery of Anthraquinone Biosynthesis in Senna tora.</title>
        <authorList>
            <person name="Kang S.-H."/>
            <person name="Pandey R.P."/>
            <person name="Lee C.-M."/>
            <person name="Sim J.-S."/>
            <person name="Jeong J.-T."/>
            <person name="Choi B.-S."/>
            <person name="Jung M."/>
            <person name="Ginzburg D."/>
            <person name="Zhao K."/>
            <person name="Won S.Y."/>
            <person name="Oh T.-J."/>
            <person name="Yu Y."/>
            <person name="Kim N.-H."/>
            <person name="Lee O.R."/>
            <person name="Lee T.-H."/>
            <person name="Bashyal P."/>
            <person name="Kim T.-S."/>
            <person name="Lee W.-H."/>
            <person name="Kawkins C."/>
            <person name="Kim C.-K."/>
            <person name="Kim J.S."/>
            <person name="Ahn B.O."/>
            <person name="Rhee S.Y."/>
            <person name="Sohng J.K."/>
        </authorList>
    </citation>
    <scope>NUCLEOTIDE SEQUENCE</scope>
    <source>
        <tissue evidence="1">Leaf</tissue>
    </source>
</reference>
<proteinExistence type="predicted"/>
<keyword evidence="2" id="KW-1185">Reference proteome</keyword>
<protein>
    <submittedName>
        <fullName evidence="1">Uncharacterized protein</fullName>
    </submittedName>
</protein>
<evidence type="ECO:0000313" key="1">
    <source>
        <dbReference type="EMBL" id="KAF7812288.1"/>
    </source>
</evidence>
<dbReference type="EMBL" id="JAAIUW010000010">
    <property type="protein sequence ID" value="KAF7812288.1"/>
    <property type="molecule type" value="Genomic_DNA"/>
</dbReference>
<comment type="caution">
    <text evidence="1">The sequence shown here is derived from an EMBL/GenBank/DDBJ whole genome shotgun (WGS) entry which is preliminary data.</text>
</comment>
<evidence type="ECO:0000313" key="2">
    <source>
        <dbReference type="Proteomes" id="UP000634136"/>
    </source>
</evidence>
<dbReference type="AlphaFoldDB" id="A0A834SX95"/>
<dbReference type="Proteomes" id="UP000634136">
    <property type="component" value="Unassembled WGS sequence"/>
</dbReference>
<accession>A0A834SX95</accession>
<sequence length="42" mass="4633">MVLTVTTEVKNAAMIIKMTIALKMHATQDGKIQVAKEDFAKL</sequence>
<name>A0A834SX95_9FABA</name>